<reference evidence="2 3" key="1">
    <citation type="journal article" date="2019" name="Nat. Med.">
        <title>A library of human gut bacterial isolates paired with longitudinal multiomics data enables mechanistic microbiome research.</title>
        <authorList>
            <person name="Poyet M."/>
            <person name="Groussin M."/>
            <person name="Gibbons S.M."/>
            <person name="Avila-Pacheco J."/>
            <person name="Jiang X."/>
            <person name="Kearney S.M."/>
            <person name="Perrotta A.R."/>
            <person name="Berdy B."/>
            <person name="Zhao S."/>
            <person name="Lieberman T.D."/>
            <person name="Swanson P.K."/>
            <person name="Smith M."/>
            <person name="Roesemann S."/>
            <person name="Alexander J.E."/>
            <person name="Rich S.A."/>
            <person name="Livny J."/>
            <person name="Vlamakis H."/>
            <person name="Clish C."/>
            <person name="Bullock K."/>
            <person name="Deik A."/>
            <person name="Scott J."/>
            <person name="Pierce K.A."/>
            <person name="Xavier R.J."/>
            <person name="Alm E.J."/>
        </authorList>
    </citation>
    <scope>NUCLEOTIDE SEQUENCE [LARGE SCALE GENOMIC DNA]</scope>
    <source>
        <strain evidence="2 3">BIOML-A11</strain>
    </source>
</reference>
<evidence type="ECO:0000256" key="1">
    <source>
        <dbReference type="SAM" id="Coils"/>
    </source>
</evidence>
<evidence type="ECO:0000313" key="3">
    <source>
        <dbReference type="Proteomes" id="UP000482671"/>
    </source>
</evidence>
<protein>
    <submittedName>
        <fullName evidence="2">Uncharacterized protein</fullName>
    </submittedName>
</protein>
<organism evidence="2 3">
    <name type="scientific">Parabacteroides merdae</name>
    <dbReference type="NCBI Taxonomy" id="46503"/>
    <lineage>
        <taxon>Bacteria</taxon>
        <taxon>Pseudomonadati</taxon>
        <taxon>Bacteroidota</taxon>
        <taxon>Bacteroidia</taxon>
        <taxon>Bacteroidales</taxon>
        <taxon>Tannerellaceae</taxon>
        <taxon>Parabacteroides</taxon>
    </lineage>
</organism>
<accession>A0A9Q4RC77</accession>
<proteinExistence type="predicted"/>
<name>A0A9Q4RC77_9BACT</name>
<dbReference type="Proteomes" id="UP000482671">
    <property type="component" value="Unassembled WGS sequence"/>
</dbReference>
<gene>
    <name evidence="2" type="ORF">GME02_04585</name>
</gene>
<feature type="coiled-coil region" evidence="1">
    <location>
        <begin position="170"/>
        <end position="224"/>
    </location>
</feature>
<evidence type="ECO:0000313" key="2">
    <source>
        <dbReference type="EMBL" id="MTV00950.1"/>
    </source>
</evidence>
<comment type="caution">
    <text evidence="2">The sequence shown here is derived from an EMBL/GenBank/DDBJ whole genome shotgun (WGS) entry which is preliminary data.</text>
</comment>
<feature type="coiled-coil region" evidence="1">
    <location>
        <begin position="12"/>
        <end position="66"/>
    </location>
</feature>
<dbReference type="RefSeq" id="WP_155162339.1">
    <property type="nucleotide sequence ID" value="NZ_WKLI01000003.1"/>
</dbReference>
<sequence length="594" mass="66738">MAGLKINIDFDLNKFNRLVKRVNELKETLNELGRSHPNFNKLLTELENTSNEMKRMKSELLSINTALAHIDLSQKVVEDSKKIRKSTDEIGDSFREYADSINGIKAQMKELTQEFNRMSEAEKNGASGQANINKWAELNAQLKITSEGVRALSKEYANNAIISQAQEGSLKSLRAQLSNLRYEYDNISRDLRNGTTGAELVAQIKKVNDELNVAEQATGRYQRNVGNYASAWNGLNVQVQQVARELPSLAYGLNTFISAIGNNLPMLADEIQRARKEYKSLIAENKKATPVWKQLISSIFNWQTGLVAGITVLALYNKEIIEWTKSLFNAKKTLSETYKTTEEFNKSVSVTSGNVIATLEQLSAGWKKLGGDIKAQEKYILDYKDDFDRLGAAVNSVEEAENILIKGKAAFIESIIAKAKSTSIMKLASEEYVKYLQKMREAEAMPEGRTRSYWNYAGAANGGFQKVTFFEKNKEKIATEEEAKKYLDSFNAMIDDVIEAEKDGTEKLKNAGIELTNSLVEGSVGAIKAAITQKQQELEKVVDPKEYQRIEDEIKVMQAKLEAITGKSTKKENAVFDQKNRLLEIFLITLKIYT</sequence>
<keyword evidence="1" id="KW-0175">Coiled coil</keyword>
<dbReference type="AlphaFoldDB" id="A0A9Q4RC77"/>
<dbReference type="Gene3D" id="1.10.287.950">
    <property type="entry name" value="Methyl-accepting chemotaxis protein"/>
    <property type="match status" value="1"/>
</dbReference>
<dbReference type="EMBL" id="WNDD01000004">
    <property type="protein sequence ID" value="MTV00950.1"/>
    <property type="molecule type" value="Genomic_DNA"/>
</dbReference>
<feature type="coiled-coil region" evidence="1">
    <location>
        <begin position="94"/>
        <end position="124"/>
    </location>
</feature>